<protein>
    <submittedName>
        <fullName evidence="2">Uncharacterized protein</fullName>
    </submittedName>
</protein>
<sequence>MSVCGREPSQLDGRGGSEPKSEASHHYIYYRLYANNDALESKNPIYSNDRFVGCILFKSITPPRNVASLKRNLCKVEGFDGIPTCTLYLSLSEKAPAEDSTRLPLRGSGSSELDPMALVLNDTELEKILEVSSNLDSHTLPEWPHEQHYVHYRTYDDAGEIVSKTSFDETDTSLGRINALSVPPPHNGTSLKARLSQAEKLLAYDFTLYKDDNGEMIFNYDEVINFFSDNYPGIIGDEPVAIVYVPMPQGFSRELRSNVACTMGAHDPTWHSQTAGEVFHTDGVVTRKRYYMDAWVYDCYVAINSNGKRGFIKREFATLC</sequence>
<dbReference type="AlphaFoldDB" id="A0A0C9WVS2"/>
<feature type="region of interest" description="Disordered" evidence="1">
    <location>
        <begin position="1"/>
        <end position="21"/>
    </location>
</feature>
<organism evidence="2 3">
    <name type="scientific">Laccaria amethystina LaAM-08-1</name>
    <dbReference type="NCBI Taxonomy" id="1095629"/>
    <lineage>
        <taxon>Eukaryota</taxon>
        <taxon>Fungi</taxon>
        <taxon>Dikarya</taxon>
        <taxon>Basidiomycota</taxon>
        <taxon>Agaricomycotina</taxon>
        <taxon>Agaricomycetes</taxon>
        <taxon>Agaricomycetidae</taxon>
        <taxon>Agaricales</taxon>
        <taxon>Agaricineae</taxon>
        <taxon>Hydnangiaceae</taxon>
        <taxon>Laccaria</taxon>
    </lineage>
</organism>
<reference evidence="2 3" key="1">
    <citation type="submission" date="2014-04" db="EMBL/GenBank/DDBJ databases">
        <authorList>
            <consortium name="DOE Joint Genome Institute"/>
            <person name="Kuo A."/>
            <person name="Kohler A."/>
            <person name="Nagy L.G."/>
            <person name="Floudas D."/>
            <person name="Copeland A."/>
            <person name="Barry K.W."/>
            <person name="Cichocki N."/>
            <person name="Veneault-Fourrey C."/>
            <person name="LaButti K."/>
            <person name="Lindquist E.A."/>
            <person name="Lipzen A."/>
            <person name="Lundell T."/>
            <person name="Morin E."/>
            <person name="Murat C."/>
            <person name="Sun H."/>
            <person name="Tunlid A."/>
            <person name="Henrissat B."/>
            <person name="Grigoriev I.V."/>
            <person name="Hibbett D.S."/>
            <person name="Martin F."/>
            <person name="Nordberg H.P."/>
            <person name="Cantor M.N."/>
            <person name="Hua S.X."/>
        </authorList>
    </citation>
    <scope>NUCLEOTIDE SEQUENCE [LARGE SCALE GENOMIC DNA]</scope>
    <source>
        <strain evidence="2 3">LaAM-08-1</strain>
    </source>
</reference>
<dbReference type="HOGENOM" id="CLU_033651_0_0_1"/>
<dbReference type="EMBL" id="KN838578">
    <property type="protein sequence ID" value="KIK03655.1"/>
    <property type="molecule type" value="Genomic_DNA"/>
</dbReference>
<evidence type="ECO:0000313" key="2">
    <source>
        <dbReference type="EMBL" id="KIK03655.1"/>
    </source>
</evidence>
<evidence type="ECO:0000256" key="1">
    <source>
        <dbReference type="SAM" id="MobiDB-lite"/>
    </source>
</evidence>
<gene>
    <name evidence="2" type="ORF">K443DRAFT_676650</name>
</gene>
<name>A0A0C9WVS2_9AGAR</name>
<dbReference type="Proteomes" id="UP000054477">
    <property type="component" value="Unassembled WGS sequence"/>
</dbReference>
<keyword evidence="3" id="KW-1185">Reference proteome</keyword>
<proteinExistence type="predicted"/>
<dbReference type="OrthoDB" id="2995174at2759"/>
<evidence type="ECO:0000313" key="3">
    <source>
        <dbReference type="Proteomes" id="UP000054477"/>
    </source>
</evidence>
<reference evidence="3" key="2">
    <citation type="submission" date="2015-01" db="EMBL/GenBank/DDBJ databases">
        <title>Evolutionary Origins and Diversification of the Mycorrhizal Mutualists.</title>
        <authorList>
            <consortium name="DOE Joint Genome Institute"/>
            <consortium name="Mycorrhizal Genomics Consortium"/>
            <person name="Kohler A."/>
            <person name="Kuo A."/>
            <person name="Nagy L.G."/>
            <person name="Floudas D."/>
            <person name="Copeland A."/>
            <person name="Barry K.W."/>
            <person name="Cichocki N."/>
            <person name="Veneault-Fourrey C."/>
            <person name="LaButti K."/>
            <person name="Lindquist E.A."/>
            <person name="Lipzen A."/>
            <person name="Lundell T."/>
            <person name="Morin E."/>
            <person name="Murat C."/>
            <person name="Riley R."/>
            <person name="Ohm R."/>
            <person name="Sun H."/>
            <person name="Tunlid A."/>
            <person name="Henrissat B."/>
            <person name="Grigoriev I.V."/>
            <person name="Hibbett D.S."/>
            <person name="Martin F."/>
        </authorList>
    </citation>
    <scope>NUCLEOTIDE SEQUENCE [LARGE SCALE GENOMIC DNA]</scope>
    <source>
        <strain evidence="3">LaAM-08-1</strain>
    </source>
</reference>
<accession>A0A0C9WVS2</accession>